<gene>
    <name evidence="6" type="ORF">CTAYLR_005528</name>
</gene>
<feature type="compositionally biased region" description="Basic and acidic residues" evidence="4">
    <location>
        <begin position="509"/>
        <end position="518"/>
    </location>
</feature>
<feature type="compositionally biased region" description="Low complexity" evidence="4">
    <location>
        <begin position="74"/>
        <end position="84"/>
    </location>
</feature>
<reference evidence="6" key="1">
    <citation type="submission" date="2023-01" db="EMBL/GenBank/DDBJ databases">
        <title>Metagenome sequencing of chrysophaentin producing Chrysophaeum taylorii.</title>
        <authorList>
            <person name="Davison J."/>
            <person name="Bewley C."/>
        </authorList>
    </citation>
    <scope>NUCLEOTIDE SEQUENCE</scope>
    <source>
        <strain evidence="6">NIES-1699</strain>
    </source>
</reference>
<feature type="compositionally biased region" description="Low complexity" evidence="4">
    <location>
        <begin position="437"/>
        <end position="449"/>
    </location>
</feature>
<keyword evidence="7" id="KW-1185">Reference proteome</keyword>
<dbReference type="InterPro" id="IPR016024">
    <property type="entry name" value="ARM-type_fold"/>
</dbReference>
<dbReference type="SUPFAM" id="SSF48371">
    <property type="entry name" value="ARM repeat"/>
    <property type="match status" value="3"/>
</dbReference>
<feature type="compositionally biased region" description="Basic and acidic residues" evidence="4">
    <location>
        <begin position="1072"/>
        <end position="1081"/>
    </location>
</feature>
<evidence type="ECO:0000256" key="2">
    <source>
        <dbReference type="ARBA" id="ARBA00022540"/>
    </source>
</evidence>
<keyword evidence="3" id="KW-0648">Protein biosynthesis</keyword>
<feature type="compositionally biased region" description="Basic residues" evidence="4">
    <location>
        <begin position="47"/>
        <end position="58"/>
    </location>
</feature>
<keyword evidence="2" id="KW-0396">Initiation factor</keyword>
<dbReference type="Gene3D" id="1.25.40.180">
    <property type="match status" value="3"/>
</dbReference>
<feature type="compositionally biased region" description="Low complexity" evidence="4">
    <location>
        <begin position="204"/>
        <end position="283"/>
    </location>
</feature>
<feature type="compositionally biased region" description="Acidic residues" evidence="4">
    <location>
        <begin position="303"/>
        <end position="313"/>
    </location>
</feature>
<organism evidence="6 7">
    <name type="scientific">Chrysophaeum taylorii</name>
    <dbReference type="NCBI Taxonomy" id="2483200"/>
    <lineage>
        <taxon>Eukaryota</taxon>
        <taxon>Sar</taxon>
        <taxon>Stramenopiles</taxon>
        <taxon>Ochrophyta</taxon>
        <taxon>Pelagophyceae</taxon>
        <taxon>Pelagomonadales</taxon>
        <taxon>Pelagomonadaceae</taxon>
        <taxon>Chrysophaeum</taxon>
    </lineage>
</organism>
<feature type="domain" description="MI" evidence="5">
    <location>
        <begin position="1084"/>
        <end position="1206"/>
    </location>
</feature>
<dbReference type="PROSITE" id="PS51366">
    <property type="entry name" value="MI"/>
    <property type="match status" value="1"/>
</dbReference>
<dbReference type="Pfam" id="PF02847">
    <property type="entry name" value="MA3"/>
    <property type="match status" value="1"/>
</dbReference>
<protein>
    <recommendedName>
        <fullName evidence="5">MI domain-containing protein</fullName>
    </recommendedName>
</protein>
<evidence type="ECO:0000259" key="5">
    <source>
        <dbReference type="PROSITE" id="PS51366"/>
    </source>
</evidence>
<dbReference type="InterPro" id="IPR003891">
    <property type="entry name" value="Initiation_fac_eIF4g_MI"/>
</dbReference>
<accession>A0AAD7U4Q3</accession>
<feature type="compositionally biased region" description="Basic and acidic residues" evidence="4">
    <location>
        <begin position="1027"/>
        <end position="1039"/>
    </location>
</feature>
<feature type="compositionally biased region" description="Low complexity" evidence="4">
    <location>
        <begin position="316"/>
        <end position="333"/>
    </location>
</feature>
<dbReference type="EMBL" id="JAQMWT010000684">
    <property type="protein sequence ID" value="KAJ8598220.1"/>
    <property type="molecule type" value="Genomic_DNA"/>
</dbReference>
<dbReference type="SMART" id="SM00543">
    <property type="entry name" value="MIF4G"/>
    <property type="match status" value="1"/>
</dbReference>
<feature type="compositionally biased region" description="Basic and acidic residues" evidence="4">
    <location>
        <begin position="988"/>
        <end position="1000"/>
    </location>
</feature>
<feature type="compositionally biased region" description="Acidic residues" evidence="4">
    <location>
        <begin position="402"/>
        <end position="417"/>
    </location>
</feature>
<comment type="similarity">
    <text evidence="1">Belongs to the eukaryotic initiation factor 4G family.</text>
</comment>
<evidence type="ECO:0000256" key="4">
    <source>
        <dbReference type="SAM" id="MobiDB-lite"/>
    </source>
</evidence>
<dbReference type="Proteomes" id="UP001230188">
    <property type="component" value="Unassembled WGS sequence"/>
</dbReference>
<feature type="compositionally biased region" description="Acidic residues" evidence="4">
    <location>
        <begin position="427"/>
        <end position="436"/>
    </location>
</feature>
<comment type="caution">
    <text evidence="6">The sequence shown here is derived from an EMBL/GenBank/DDBJ whole genome shotgun (WGS) entry which is preliminary data.</text>
</comment>
<sequence>MLPIQMPVEDEEPRRGGRRPNSQGRGPQRAPASALGPVMVLDEQPNRRRGNTKGRRGRGQGSTPPVVPAPTGAPAPGLNPAAAAWQPNQHISQFPAPPRVLPRYPYYPPYMYNQGYYYPHEEYDVELHAPMGMVPTPLQPPPPPVPPPPSMPSAAPPRPMPPPPPPPQPPAVPDQPRPPADARDGAPPDAPVVHGDKPAPPPAAVEAPTTAAVEERTTAAVEEPTTAAVEEPTTAAVEEPTPTAAVEEPTPTAAVEEPTPTAAVEEPTPTAAVEEPTPTAAVEEPPPAVEVPTAAEEAPAPAVDEEPSVDVDGEPTAARAGTEESAASSATPSEPEPAPTPAMASATQETPKPLTEPNRENKQPSPALRPAKKSLKKRAADFENRTSSGLYDAFEPTKEPEPAPEPEVAVEPEEEPAPEPASQIAENWEEEEEEMAAVETGEAVVVSPSAEEEACGRRVYSKEVLLSIRGSVDASERPPESLPSFAIEKPKEEPGRRRLGPGGTARSAPPKELDDARRPKQQALRGRNSAESDVWKRGQKVARDQAAPGPVEGTTAGKVEPLKKSAHRWDPTKLKQSADAMARAVAEVTSILNKMTPENFDKLSSQLMELEMISLDMLREVIRVLFEKAVDEPHFAVVYAQLCHRVVTEVRAWPFIKVVRDDVAREWFWVVDLKVETARLVPVEGNVDAASALLKRVVERDDEMLGERKIEEDRSSRERRRLEASQNSDEHLGNALPEAVGVGQLKLEPGDCVVREDRGLVCFLAPQQRPGVLFAVLVDASALFESEVCKVGQTGFKSREDAMLDAMKMLSFRRNLLNQCEENFKKVAGASGGETALAEMATQAMKDQEEATARARADALAKGLPPPLPPDELAHADWVVKLKRRMLGIVRFIGELFKQDLVREKHVHECFKLLLGDRRAAPDFVPDDESVEAAAKLFLTIGKRLESPAASKAKLDGYFAYLDKLAKDKRLAARTRFMLQDLNDTRRNDWRERRQKDGPHKLTNNQQKPQDSRDQLRAAQQQQQHQRARESSDARRKEQQQQQQRRLAPDVRILPRGEPTANPPPAAATKEPQQRRPEWWSKERMENRIASILDEYAEMRDDKELLESYDELPPAAAALTVGIAVEKHIIEGKEKQRAAAYATLLALVAADRLRRQHLESGLAPVLEALYDLAVDVPKVYDWVAALAAQLLLCGVLDPAWLKANVLPADDPEFAEELLPHRQKFFAILVAELPRQQQQQTVPNPKRPAPDLIPFFES</sequence>
<dbReference type="GO" id="GO:0003723">
    <property type="term" value="F:RNA binding"/>
    <property type="evidence" value="ECO:0007669"/>
    <property type="project" value="InterPro"/>
</dbReference>
<feature type="region of interest" description="Disordered" evidence="4">
    <location>
        <begin position="708"/>
        <end position="729"/>
    </location>
</feature>
<dbReference type="PANTHER" id="PTHR23253:SF9">
    <property type="entry name" value="EUKARYOTIC TRANSLATION INITIATION FACTOR 4 GAMMA 2"/>
    <property type="match status" value="1"/>
</dbReference>
<feature type="region of interest" description="Disordered" evidence="4">
    <location>
        <begin position="988"/>
        <end position="1081"/>
    </location>
</feature>
<evidence type="ECO:0000256" key="3">
    <source>
        <dbReference type="ARBA" id="ARBA00022917"/>
    </source>
</evidence>
<feature type="compositionally biased region" description="Pro residues" evidence="4">
    <location>
        <begin position="139"/>
        <end position="179"/>
    </location>
</feature>
<evidence type="ECO:0000313" key="6">
    <source>
        <dbReference type="EMBL" id="KAJ8598220.1"/>
    </source>
</evidence>
<evidence type="ECO:0000256" key="1">
    <source>
        <dbReference type="ARBA" id="ARBA00005775"/>
    </source>
</evidence>
<proteinExistence type="inferred from homology"/>
<dbReference type="GO" id="GO:0003743">
    <property type="term" value="F:translation initiation factor activity"/>
    <property type="evidence" value="ECO:0007669"/>
    <property type="project" value="UniProtKB-KW"/>
</dbReference>
<dbReference type="InterPro" id="IPR003890">
    <property type="entry name" value="MIF4G-like_typ-3"/>
</dbReference>
<evidence type="ECO:0000313" key="7">
    <source>
        <dbReference type="Proteomes" id="UP001230188"/>
    </source>
</evidence>
<dbReference type="PANTHER" id="PTHR23253">
    <property type="entry name" value="EUKARYOTIC TRANSLATION INITIATION FACTOR 4 GAMMA"/>
    <property type="match status" value="1"/>
</dbReference>
<feature type="region of interest" description="Disordered" evidence="4">
    <location>
        <begin position="139"/>
        <end position="557"/>
    </location>
</feature>
<name>A0AAD7U4Q3_9STRA</name>
<feature type="compositionally biased region" description="Low complexity" evidence="4">
    <location>
        <begin position="290"/>
        <end position="302"/>
    </location>
</feature>
<feature type="region of interest" description="Disordered" evidence="4">
    <location>
        <begin position="1"/>
        <end position="84"/>
    </location>
</feature>
<dbReference type="Pfam" id="PF02854">
    <property type="entry name" value="MIF4G"/>
    <property type="match status" value="2"/>
</dbReference>
<dbReference type="AlphaFoldDB" id="A0AAD7U4Q3"/>